<dbReference type="InterPro" id="IPR054055">
    <property type="entry name" value="YpzH"/>
</dbReference>
<comment type="caution">
    <text evidence="1">The sequence shown here is derived from an EMBL/GenBank/DDBJ whole genome shotgun (WGS) entry which is preliminary data.</text>
</comment>
<gene>
    <name evidence="1" type="ORF">FPZ45_02955</name>
</gene>
<accession>A0A559JXK6</accession>
<sequence length="59" mass="6534">MAKIVGVVTTKREYVGGGAPIIFARDEAHLQMIAHLLEKVMDCSAHSVDEELFIIVDHK</sequence>
<evidence type="ECO:0000313" key="2">
    <source>
        <dbReference type="Proteomes" id="UP000316330"/>
    </source>
</evidence>
<reference evidence="1 2" key="1">
    <citation type="submission" date="2019-07" db="EMBL/GenBank/DDBJ databases">
        <authorList>
            <person name="Kim J."/>
        </authorList>
    </citation>
    <scope>NUCLEOTIDE SEQUENCE [LARGE SCALE GENOMIC DNA]</scope>
    <source>
        <strain evidence="1 2">G13</strain>
    </source>
</reference>
<dbReference type="AlphaFoldDB" id="A0A559JXK6"/>
<dbReference type="Pfam" id="PF21835">
    <property type="entry name" value="YIEGIA_cap"/>
    <property type="match status" value="1"/>
</dbReference>
<dbReference type="RefSeq" id="WP_144698178.1">
    <property type="nucleotide sequence ID" value="NZ_VNJJ01000001.1"/>
</dbReference>
<dbReference type="EMBL" id="VNJJ01000001">
    <property type="protein sequence ID" value="TVY04550.1"/>
    <property type="molecule type" value="Genomic_DNA"/>
</dbReference>
<proteinExistence type="predicted"/>
<name>A0A559JXK6_9BACL</name>
<evidence type="ECO:0000313" key="1">
    <source>
        <dbReference type="EMBL" id="TVY04550.1"/>
    </source>
</evidence>
<dbReference type="Proteomes" id="UP000316330">
    <property type="component" value="Unassembled WGS sequence"/>
</dbReference>
<organism evidence="1 2">
    <name type="scientific">Cohnella terricola</name>
    <dbReference type="NCBI Taxonomy" id="1289167"/>
    <lineage>
        <taxon>Bacteria</taxon>
        <taxon>Bacillati</taxon>
        <taxon>Bacillota</taxon>
        <taxon>Bacilli</taxon>
        <taxon>Bacillales</taxon>
        <taxon>Paenibacillaceae</taxon>
        <taxon>Cohnella</taxon>
    </lineage>
</organism>
<protein>
    <submittedName>
        <fullName evidence="1">Uncharacterized protein</fullName>
    </submittedName>
</protein>
<keyword evidence="2" id="KW-1185">Reference proteome</keyword>
<dbReference type="OrthoDB" id="1955035at2"/>